<dbReference type="PANTHER" id="PTHR43312:SF2">
    <property type="entry name" value="OXIDOREDUCTASE"/>
    <property type="match status" value="1"/>
</dbReference>
<evidence type="ECO:0000313" key="8">
    <source>
        <dbReference type="Proteomes" id="UP000596035"/>
    </source>
</evidence>
<evidence type="ECO:0000259" key="4">
    <source>
        <dbReference type="PROSITE" id="PS51379"/>
    </source>
</evidence>
<dbReference type="Gene3D" id="3.20.20.100">
    <property type="entry name" value="NADP-dependent oxidoreductase domain"/>
    <property type="match status" value="1"/>
</dbReference>
<dbReference type="SUPFAM" id="SSF51430">
    <property type="entry name" value="NAD(P)-linked oxidoreductase"/>
    <property type="match status" value="1"/>
</dbReference>
<dbReference type="KEGG" id="amur:ADH66_02900"/>
<dbReference type="PROSITE" id="PS51379">
    <property type="entry name" value="4FE4S_FER_2"/>
    <property type="match status" value="1"/>
</dbReference>
<dbReference type="InterPro" id="IPR053135">
    <property type="entry name" value="AKR2_Oxidoreductase"/>
</dbReference>
<dbReference type="Pfam" id="PF13187">
    <property type="entry name" value="Fer4_9"/>
    <property type="match status" value="1"/>
</dbReference>
<reference evidence="7" key="2">
    <citation type="submission" date="2017-05" db="EMBL/GenBank/DDBJ databases">
        <title>Improved OligoMM genomes.</title>
        <authorList>
            <person name="Garzetti D."/>
        </authorList>
    </citation>
    <scope>NUCLEOTIDE SEQUENCE [LARGE SCALE GENOMIC DNA]</scope>
    <source>
        <strain evidence="7">KB18</strain>
    </source>
</reference>
<dbReference type="PROSITE" id="PS00198">
    <property type="entry name" value="4FE4S_FER_1"/>
    <property type="match status" value="1"/>
</dbReference>
<protein>
    <submittedName>
        <fullName evidence="6">Aldo/keto reductase</fullName>
    </submittedName>
    <submittedName>
        <fullName evidence="5">Fe-S oxidoreductase</fullName>
    </submittedName>
</protein>
<dbReference type="InterPro" id="IPR036812">
    <property type="entry name" value="NAD(P)_OxRdtase_dom_sf"/>
</dbReference>
<name>A0A1Z2XMM7_9FIRM</name>
<dbReference type="SUPFAM" id="SSF46548">
    <property type="entry name" value="alpha-helical ferredoxin"/>
    <property type="match status" value="1"/>
</dbReference>
<dbReference type="RefSeq" id="WP_066535900.1">
    <property type="nucleotide sequence ID" value="NZ_CP021422.1"/>
</dbReference>
<dbReference type="Proteomes" id="UP000196710">
    <property type="component" value="Chromosome"/>
</dbReference>
<dbReference type="GO" id="GO:0051536">
    <property type="term" value="F:iron-sulfur cluster binding"/>
    <property type="evidence" value="ECO:0007669"/>
    <property type="project" value="UniProtKB-KW"/>
</dbReference>
<dbReference type="EMBL" id="CP065321">
    <property type="protein sequence ID" value="QQR28987.1"/>
    <property type="molecule type" value="Genomic_DNA"/>
</dbReference>
<evidence type="ECO:0000313" key="6">
    <source>
        <dbReference type="EMBL" id="QQR28987.1"/>
    </source>
</evidence>
<accession>A0A1Z2XMM7</accession>
<dbReference type="CDD" id="cd19096">
    <property type="entry name" value="AKR_Fe-S_oxidoreductase"/>
    <property type="match status" value="1"/>
</dbReference>
<dbReference type="AlphaFoldDB" id="A0A1Z2XMM7"/>
<evidence type="ECO:0000313" key="5">
    <source>
        <dbReference type="EMBL" id="ASB39693.1"/>
    </source>
</evidence>
<dbReference type="Proteomes" id="UP000596035">
    <property type="component" value="Chromosome"/>
</dbReference>
<dbReference type="PANTHER" id="PTHR43312">
    <property type="entry name" value="D-THREO-ALDOSE 1-DEHYDROGENASE"/>
    <property type="match status" value="1"/>
</dbReference>
<dbReference type="InterPro" id="IPR017900">
    <property type="entry name" value="4Fe4S_Fe_S_CS"/>
</dbReference>
<dbReference type="Gene3D" id="1.10.1060.10">
    <property type="entry name" value="Alpha-helical ferredoxin"/>
    <property type="match status" value="1"/>
</dbReference>
<dbReference type="InterPro" id="IPR023210">
    <property type="entry name" value="NADP_OxRdtase_dom"/>
</dbReference>
<gene>
    <name evidence="5" type="ORF">ADH66_02900</name>
    <name evidence="6" type="ORF">I5Q82_12950</name>
</gene>
<organism evidence="6 8">
    <name type="scientific">Acutalibacter muris</name>
    <dbReference type="NCBI Taxonomy" id="1796620"/>
    <lineage>
        <taxon>Bacteria</taxon>
        <taxon>Bacillati</taxon>
        <taxon>Bacillota</taxon>
        <taxon>Clostridia</taxon>
        <taxon>Eubacteriales</taxon>
        <taxon>Acutalibacteraceae</taxon>
        <taxon>Acutalibacter</taxon>
    </lineage>
</organism>
<keyword evidence="1" id="KW-0479">Metal-binding</keyword>
<dbReference type="EMBL" id="CP021422">
    <property type="protein sequence ID" value="ASB39693.1"/>
    <property type="molecule type" value="Genomic_DNA"/>
</dbReference>
<reference evidence="5" key="1">
    <citation type="journal article" date="2017" name="Genome Announc.">
        <title>High-Quality Whole-Genome Sequences of the Oligo-Mouse-Microbiota Bacterial Community.</title>
        <authorList>
            <person name="Garzetti D."/>
            <person name="Brugiroux S."/>
            <person name="Bunk B."/>
            <person name="Pukall R."/>
            <person name="McCoy K.D."/>
            <person name="Macpherson A.J."/>
            <person name="Stecher B."/>
        </authorList>
    </citation>
    <scope>NUCLEOTIDE SEQUENCE</scope>
    <source>
        <strain evidence="5">KB18</strain>
    </source>
</reference>
<sequence>MSEKYLGESIKKLGFGLMRLPMLGEEIDIEQTKKMVDSFMSKGFTYFDTAYVYIGGKSEVALGEAVVDRYPRDSFQCATKLPIWDLKDRSDMERIFQESLDRAHLDYYDFYLLHALGKESAEKSEKLGAWEFLKELKEQGKAKHIGFSFHDSADVLEDILSKHPEAEFVQLQINYADWDSDGVQSRKCYEVARKYGKSVIIMEPVKGGALATMTPEVQEIFKKADPNASVASWAVRYCASLEGLITVLSGMSDEAQMNDNLNYMESFKPLDESEQKVVAQVVEVLKNLPTIPCTACKYCVDGCPQKINIPGVFSAMNQLTLYGDEKRAKGHYSNATKDGGKAGECIQCGACQGHCPQHLEIIELLKDAAEKLG</sequence>
<dbReference type="InterPro" id="IPR009051">
    <property type="entry name" value="Helical_ferredxn"/>
</dbReference>
<dbReference type="InterPro" id="IPR017896">
    <property type="entry name" value="4Fe4S_Fe-S-bd"/>
</dbReference>
<evidence type="ECO:0000256" key="1">
    <source>
        <dbReference type="ARBA" id="ARBA00022723"/>
    </source>
</evidence>
<evidence type="ECO:0000256" key="3">
    <source>
        <dbReference type="ARBA" id="ARBA00023014"/>
    </source>
</evidence>
<keyword evidence="7" id="KW-1185">Reference proteome</keyword>
<dbReference type="GO" id="GO:0046872">
    <property type="term" value="F:metal ion binding"/>
    <property type="evidence" value="ECO:0007669"/>
    <property type="project" value="UniProtKB-KW"/>
</dbReference>
<proteinExistence type="predicted"/>
<feature type="domain" description="4Fe-4S ferredoxin-type" evidence="4">
    <location>
        <begin position="336"/>
        <end position="367"/>
    </location>
</feature>
<reference evidence="6 8" key="3">
    <citation type="submission" date="2020-11" db="EMBL/GenBank/DDBJ databases">
        <title>Closed and high quality bacterial genomes of the OMM12 community.</title>
        <authorList>
            <person name="Marbouty M."/>
            <person name="Lamy-Besnier Q."/>
            <person name="Debarbieux L."/>
            <person name="Koszul R."/>
        </authorList>
    </citation>
    <scope>NUCLEOTIDE SEQUENCE [LARGE SCALE GENOMIC DNA]</scope>
    <source>
        <strain evidence="6 8">KB18</strain>
    </source>
</reference>
<dbReference type="Pfam" id="PF00248">
    <property type="entry name" value="Aldo_ket_red"/>
    <property type="match status" value="1"/>
</dbReference>
<evidence type="ECO:0000313" key="7">
    <source>
        <dbReference type="Proteomes" id="UP000196710"/>
    </source>
</evidence>
<evidence type="ECO:0000256" key="2">
    <source>
        <dbReference type="ARBA" id="ARBA00023004"/>
    </source>
</evidence>
<keyword evidence="3" id="KW-0411">Iron-sulfur</keyword>
<keyword evidence="2" id="KW-0408">Iron</keyword>